<evidence type="ECO:0000313" key="2">
    <source>
        <dbReference type="Proteomes" id="UP000076738"/>
    </source>
</evidence>
<sequence length="199" mass="22543">MVQSKFYPAERLVGASSRFCFWLCRPLSPVCQSGTTRWRSCLTLRRARRTYIPAGITGMCVLRLLLSGTSSGTLQRLRGSDCKLDARNRRRQRARIKAVLQWLDREGRVPGAHSQQGGQRARNIPSGVWQLGRGGAGERCRHRVHRRAWAAGSDQRDGGHGRLRAHMGHGRVLERHELRRGIFLQQTRGAVQYLAHCVQ</sequence>
<name>A0A167S3C0_CALVF</name>
<organism evidence="1 2">
    <name type="scientific">Calocera viscosa (strain TUFC12733)</name>
    <dbReference type="NCBI Taxonomy" id="1330018"/>
    <lineage>
        <taxon>Eukaryota</taxon>
        <taxon>Fungi</taxon>
        <taxon>Dikarya</taxon>
        <taxon>Basidiomycota</taxon>
        <taxon>Agaricomycotina</taxon>
        <taxon>Dacrymycetes</taxon>
        <taxon>Dacrymycetales</taxon>
        <taxon>Dacrymycetaceae</taxon>
        <taxon>Calocera</taxon>
    </lineage>
</organism>
<dbReference type="Proteomes" id="UP000076738">
    <property type="component" value="Unassembled WGS sequence"/>
</dbReference>
<accession>A0A167S3C0</accession>
<protein>
    <submittedName>
        <fullName evidence="1">Uncharacterized protein</fullName>
    </submittedName>
</protein>
<gene>
    <name evidence="1" type="ORF">CALVIDRAFT_9739</name>
</gene>
<dbReference type="EMBL" id="KV417266">
    <property type="protein sequence ID" value="KZP01543.1"/>
    <property type="molecule type" value="Genomic_DNA"/>
</dbReference>
<proteinExistence type="predicted"/>
<dbReference type="AlphaFoldDB" id="A0A167S3C0"/>
<reference evidence="1 2" key="1">
    <citation type="journal article" date="2016" name="Mol. Biol. Evol.">
        <title>Comparative Genomics of Early-Diverging Mushroom-Forming Fungi Provides Insights into the Origins of Lignocellulose Decay Capabilities.</title>
        <authorList>
            <person name="Nagy L.G."/>
            <person name="Riley R."/>
            <person name="Tritt A."/>
            <person name="Adam C."/>
            <person name="Daum C."/>
            <person name="Floudas D."/>
            <person name="Sun H."/>
            <person name="Yadav J.S."/>
            <person name="Pangilinan J."/>
            <person name="Larsson K.H."/>
            <person name="Matsuura K."/>
            <person name="Barry K."/>
            <person name="Labutti K."/>
            <person name="Kuo R."/>
            <person name="Ohm R.A."/>
            <person name="Bhattacharya S.S."/>
            <person name="Shirouzu T."/>
            <person name="Yoshinaga Y."/>
            <person name="Martin F.M."/>
            <person name="Grigoriev I.V."/>
            <person name="Hibbett D.S."/>
        </authorList>
    </citation>
    <scope>NUCLEOTIDE SEQUENCE [LARGE SCALE GENOMIC DNA]</scope>
    <source>
        <strain evidence="1 2">TUFC12733</strain>
    </source>
</reference>
<evidence type="ECO:0000313" key="1">
    <source>
        <dbReference type="EMBL" id="KZP01543.1"/>
    </source>
</evidence>
<keyword evidence="2" id="KW-1185">Reference proteome</keyword>